<feature type="region of interest" description="Disordered" evidence="2">
    <location>
        <begin position="973"/>
        <end position="993"/>
    </location>
</feature>
<protein>
    <submittedName>
        <fullName evidence="4">Uncharacterized protein</fullName>
    </submittedName>
</protein>
<dbReference type="RefSeq" id="WP_145219779.1">
    <property type="nucleotide sequence ID" value="NZ_CP036269.1"/>
</dbReference>
<dbReference type="KEGG" id="gaz:Pan241w_44890"/>
<keyword evidence="3" id="KW-1133">Transmembrane helix</keyword>
<feature type="transmembrane region" description="Helical" evidence="3">
    <location>
        <begin position="52"/>
        <end position="70"/>
    </location>
</feature>
<dbReference type="AlphaFoldDB" id="A0A517RKG9"/>
<proteinExistence type="predicted"/>
<keyword evidence="5" id="KW-1185">Reference proteome</keyword>
<feature type="transmembrane region" description="Helical" evidence="3">
    <location>
        <begin position="150"/>
        <end position="168"/>
    </location>
</feature>
<dbReference type="Proteomes" id="UP000317171">
    <property type="component" value="Chromosome"/>
</dbReference>
<accession>A0A517RKG9</accession>
<evidence type="ECO:0000313" key="4">
    <source>
        <dbReference type="EMBL" id="QDT44380.1"/>
    </source>
</evidence>
<evidence type="ECO:0000313" key="5">
    <source>
        <dbReference type="Proteomes" id="UP000317171"/>
    </source>
</evidence>
<evidence type="ECO:0000256" key="2">
    <source>
        <dbReference type="SAM" id="MobiDB-lite"/>
    </source>
</evidence>
<feature type="compositionally biased region" description="Low complexity" evidence="2">
    <location>
        <begin position="980"/>
        <end position="992"/>
    </location>
</feature>
<evidence type="ECO:0000256" key="3">
    <source>
        <dbReference type="SAM" id="Phobius"/>
    </source>
</evidence>
<feature type="coiled-coil region" evidence="1">
    <location>
        <begin position="1095"/>
        <end position="1122"/>
    </location>
</feature>
<dbReference type="EMBL" id="CP036269">
    <property type="protein sequence ID" value="QDT44380.1"/>
    <property type="molecule type" value="Genomic_DNA"/>
</dbReference>
<name>A0A517RKG9_9PLAN</name>
<feature type="region of interest" description="Disordered" evidence="2">
    <location>
        <begin position="1145"/>
        <end position="1164"/>
    </location>
</feature>
<gene>
    <name evidence="4" type="ORF">Pan241w_44890</name>
</gene>
<feature type="transmembrane region" description="Helical" evidence="3">
    <location>
        <begin position="20"/>
        <end position="40"/>
    </location>
</feature>
<sequence>MPHSIRAQLEQLHRKIHQLIWLNGLCWGLTILLMLALLVITFDWTLNISDPVIRFILGTAVAGLVVWTLWRNLVIPLKTPLTDLDLALKIERQYPDLKDSFSSSIQFDNQQSAHFTGSLQLRQAVIEDAYRKASQINFLELIDTHPIRKIMFSAALLSLIVASISLIYPHQTALGIHRLILPFSAPEWPQSVVLQILDEDLIPIETGPKNPYQVVEGQNFQFFVENRKGAPPQDLQMEYQTIQDSQSRSKVYSEPLRIVSVPDPAGVSRDLGTGSLVISNKSVRLRATGGDDRSMNWLNIVSVPPTTLELQEVVLTPPVYSQRPVETLPTGIGNIKALIGTRVDIKASSNKLLKSAELRIKDREPIPIKLDSDRKHFSVQFFVQEPGTYSYWFELENDQGFRPPHPQRFEITASADAVPEVFLEDPQTDLQVTPTAQIPLTVSIHDDLKIASALIRYQKSSREETLSRALRTDRETQSFPLPFTPQSSSEQLIINHVWNLADLPLTQGDRVIFRAEATDHYEPVKSPIGEKLPDEIRVGTSISRVLTIVTPQYKTNELANRQAHLLEELARVLKDQRLLNTEVKDVQHQLQRVGSARSEEVDTIKQVEMDQKRVASQLFSPRTGLEQRSKELMQELKWNRIHDPAMTQRLAELNTELSQLNQNVFPQIQEQITQARKKLQSNVDSAPAEKKAPASAAKSLHPENSQNEKAATKKSPADSSPLAALNIAEQGQQRVINRLDGVLKSLSQWQKTRDLVSELDEQIQQQAEIQSQTEKLAKKTITKSFNNLRLQEQADLEKLATRQEQQAENFKAFRNLLDTLNTQAAQSTQPEQLKNQEAMDFLRKKSIPEEMRQTAEKLKQNQVGQALQEQQQIQQAMETLKNIFENQPADAADQMLKKLKQSERELSQLKQQQQEILKKLKSASESKSQAELKKQLEKLAKQEQELQEQLKQFEQQLQRLSLQQAGQSVQRAGERLSKSTEALQQGQTQQAEQEIRESLDDLEQAQRELAARRQEIEESLAFEEFAKLESEIKNLIERQDAVIQETNRLEKERLSRGRWSRGQLKSLRQLFETEQDLQQETEAVSQKLAAAPVFVLAMEKVIDQLTIAVERLDQRLTDQETLTAEQSARSKLSALLKILEEKSSLDNAQRDQSQSAPGAQTPPTNQIALLSQLKLLKLLQEEILNRTRSFNNSISEEKQLTPEQIQQRNELSQEQADLADLSMELLLKLDQTHSDATDSEPEIE</sequence>
<feature type="coiled-coil region" evidence="1">
    <location>
        <begin position="866"/>
        <end position="963"/>
    </location>
</feature>
<organism evidence="4 5">
    <name type="scientific">Gimesia alba</name>
    <dbReference type="NCBI Taxonomy" id="2527973"/>
    <lineage>
        <taxon>Bacteria</taxon>
        <taxon>Pseudomonadati</taxon>
        <taxon>Planctomycetota</taxon>
        <taxon>Planctomycetia</taxon>
        <taxon>Planctomycetales</taxon>
        <taxon>Planctomycetaceae</taxon>
        <taxon>Gimesia</taxon>
    </lineage>
</organism>
<dbReference type="OrthoDB" id="221492at2"/>
<keyword evidence="3" id="KW-0812">Transmembrane</keyword>
<feature type="region of interest" description="Disordered" evidence="2">
    <location>
        <begin position="678"/>
        <end position="720"/>
    </location>
</feature>
<evidence type="ECO:0000256" key="1">
    <source>
        <dbReference type="SAM" id="Coils"/>
    </source>
</evidence>
<keyword evidence="3" id="KW-0472">Membrane</keyword>
<reference evidence="4 5" key="1">
    <citation type="submission" date="2019-02" db="EMBL/GenBank/DDBJ databases">
        <title>Deep-cultivation of Planctomycetes and their phenomic and genomic characterization uncovers novel biology.</title>
        <authorList>
            <person name="Wiegand S."/>
            <person name="Jogler M."/>
            <person name="Boedeker C."/>
            <person name="Pinto D."/>
            <person name="Vollmers J."/>
            <person name="Rivas-Marin E."/>
            <person name="Kohn T."/>
            <person name="Peeters S.H."/>
            <person name="Heuer A."/>
            <person name="Rast P."/>
            <person name="Oberbeckmann S."/>
            <person name="Bunk B."/>
            <person name="Jeske O."/>
            <person name="Meyerdierks A."/>
            <person name="Storesund J.E."/>
            <person name="Kallscheuer N."/>
            <person name="Luecker S."/>
            <person name="Lage O.M."/>
            <person name="Pohl T."/>
            <person name="Merkel B.J."/>
            <person name="Hornburger P."/>
            <person name="Mueller R.-W."/>
            <person name="Bruemmer F."/>
            <person name="Labrenz M."/>
            <person name="Spormann A.M."/>
            <person name="Op den Camp H."/>
            <person name="Overmann J."/>
            <person name="Amann R."/>
            <person name="Jetten M.S.M."/>
            <person name="Mascher T."/>
            <person name="Medema M.H."/>
            <person name="Devos D.P."/>
            <person name="Kaster A.-K."/>
            <person name="Ovreas L."/>
            <person name="Rohde M."/>
            <person name="Galperin M.Y."/>
            <person name="Jogler C."/>
        </authorList>
    </citation>
    <scope>NUCLEOTIDE SEQUENCE [LARGE SCALE GENOMIC DNA]</scope>
    <source>
        <strain evidence="4 5">Pan241w</strain>
    </source>
</reference>
<keyword evidence="1" id="KW-0175">Coiled coil</keyword>